<protein>
    <recommendedName>
        <fullName evidence="4">S1 motif domain-containing protein</fullName>
    </recommendedName>
</protein>
<reference evidence="2 3" key="1">
    <citation type="submission" date="2024-10" db="EMBL/GenBank/DDBJ databases">
        <title>The Natural Products Discovery Center: Release of the First 8490 Sequenced Strains for Exploring Actinobacteria Biosynthetic Diversity.</title>
        <authorList>
            <person name="Kalkreuter E."/>
            <person name="Kautsar S.A."/>
            <person name="Yang D."/>
            <person name="Bader C.D."/>
            <person name="Teijaro C.N."/>
            <person name="Fluegel L."/>
            <person name="Davis C.M."/>
            <person name="Simpson J.R."/>
            <person name="Lauterbach L."/>
            <person name="Steele A.D."/>
            <person name="Gui C."/>
            <person name="Meng S."/>
            <person name="Li G."/>
            <person name="Viehrig K."/>
            <person name="Ye F."/>
            <person name="Su P."/>
            <person name="Kiefer A.F."/>
            <person name="Nichols A."/>
            <person name="Cepeda A.J."/>
            <person name="Yan W."/>
            <person name="Fan B."/>
            <person name="Jiang Y."/>
            <person name="Adhikari A."/>
            <person name="Zheng C.-J."/>
            <person name="Schuster L."/>
            <person name="Cowan T.M."/>
            <person name="Smanski M.J."/>
            <person name="Chevrette M.G."/>
            <person name="De Carvalho L.P.S."/>
            <person name="Shen B."/>
        </authorList>
    </citation>
    <scope>NUCLEOTIDE SEQUENCE [LARGE SCALE GENOMIC DNA]</scope>
    <source>
        <strain evidence="2 3">NPDC017990</strain>
    </source>
</reference>
<dbReference type="Proteomes" id="UP001610818">
    <property type="component" value="Unassembled WGS sequence"/>
</dbReference>
<name>A0ABW7QV55_9ACTN</name>
<dbReference type="RefSeq" id="WP_397715349.1">
    <property type="nucleotide sequence ID" value="NZ_JBIRGN010000005.1"/>
</dbReference>
<sequence length="202" mass="22083">MTYWWHRADADSDDWFETGDDAIAVRQASFRGPQEDGRPASVAAARSELAWTREKFELLGAQLYEARYGTLLDGPVSGGEPVSEAEFEDAWQRARHSRNTTAPDPGGPLPQGTPLTGTVSVLPWGPGRVGLFVDLGLPIIGFVDIPHLPFDPADWPDVGTVTEFEVTTVSFHLEPPRSAPQIRLRPTATPPPGLPWPRPGRP</sequence>
<evidence type="ECO:0008006" key="4">
    <source>
        <dbReference type="Google" id="ProtNLM"/>
    </source>
</evidence>
<feature type="region of interest" description="Disordered" evidence="1">
    <location>
        <begin position="175"/>
        <end position="202"/>
    </location>
</feature>
<proteinExistence type="predicted"/>
<keyword evidence="3" id="KW-1185">Reference proteome</keyword>
<feature type="compositionally biased region" description="Pro residues" evidence="1">
    <location>
        <begin position="188"/>
        <end position="202"/>
    </location>
</feature>
<evidence type="ECO:0000313" key="3">
    <source>
        <dbReference type="Proteomes" id="UP001610818"/>
    </source>
</evidence>
<gene>
    <name evidence="2" type="ORF">ACH4F9_28070</name>
</gene>
<comment type="caution">
    <text evidence="2">The sequence shown here is derived from an EMBL/GenBank/DDBJ whole genome shotgun (WGS) entry which is preliminary data.</text>
</comment>
<evidence type="ECO:0000256" key="1">
    <source>
        <dbReference type="SAM" id="MobiDB-lite"/>
    </source>
</evidence>
<accession>A0ABW7QV55</accession>
<dbReference type="EMBL" id="JBIRGQ010000005">
    <property type="protein sequence ID" value="MFH8548878.1"/>
    <property type="molecule type" value="Genomic_DNA"/>
</dbReference>
<organism evidence="2 3">
    <name type="scientific">Streptomyces longisporoflavus</name>
    <dbReference type="NCBI Taxonomy" id="28044"/>
    <lineage>
        <taxon>Bacteria</taxon>
        <taxon>Bacillati</taxon>
        <taxon>Actinomycetota</taxon>
        <taxon>Actinomycetes</taxon>
        <taxon>Kitasatosporales</taxon>
        <taxon>Streptomycetaceae</taxon>
        <taxon>Streptomyces</taxon>
    </lineage>
</organism>
<evidence type="ECO:0000313" key="2">
    <source>
        <dbReference type="EMBL" id="MFH8548878.1"/>
    </source>
</evidence>